<feature type="region of interest" description="Disordered" evidence="1">
    <location>
        <begin position="88"/>
        <end position="139"/>
    </location>
</feature>
<feature type="compositionally biased region" description="Basic residues" evidence="1">
    <location>
        <begin position="130"/>
        <end position="139"/>
    </location>
</feature>
<accession>A0A6A4H0N6</accession>
<evidence type="ECO:0000313" key="4">
    <source>
        <dbReference type="Proteomes" id="UP000799118"/>
    </source>
</evidence>
<dbReference type="Proteomes" id="UP000799118">
    <property type="component" value="Unassembled WGS sequence"/>
</dbReference>
<organism evidence="3 4">
    <name type="scientific">Gymnopus androsaceus JB14</name>
    <dbReference type="NCBI Taxonomy" id="1447944"/>
    <lineage>
        <taxon>Eukaryota</taxon>
        <taxon>Fungi</taxon>
        <taxon>Dikarya</taxon>
        <taxon>Basidiomycota</taxon>
        <taxon>Agaricomycotina</taxon>
        <taxon>Agaricomycetes</taxon>
        <taxon>Agaricomycetidae</taxon>
        <taxon>Agaricales</taxon>
        <taxon>Marasmiineae</taxon>
        <taxon>Omphalotaceae</taxon>
        <taxon>Gymnopus</taxon>
    </lineage>
</organism>
<keyword evidence="2" id="KW-0732">Signal</keyword>
<evidence type="ECO:0000313" key="3">
    <source>
        <dbReference type="EMBL" id="KAE9391809.1"/>
    </source>
</evidence>
<dbReference type="AlphaFoldDB" id="A0A6A4H0N6"/>
<protein>
    <submittedName>
        <fullName evidence="3">Uncharacterized protein</fullName>
    </submittedName>
</protein>
<evidence type="ECO:0000256" key="1">
    <source>
        <dbReference type="SAM" id="MobiDB-lite"/>
    </source>
</evidence>
<sequence length="171" mass="18571">MSPSYSIITSILAFAVISAFAVPLPSGADGITHVQRHDSNDLEVAVREYHGSLDGISARDLGLSSHSQPTKRVSDGGDVVLSRRDLEGSLFGRAGDSPPPMPSDNSPAAQAKYREDRKKWAAGQEEKARKTYNKAKKALKKMTTSDPKYAFTKNEMETAQEQIQAYAAEAE</sequence>
<feature type="signal peptide" evidence="2">
    <location>
        <begin position="1"/>
        <end position="21"/>
    </location>
</feature>
<gene>
    <name evidence="3" type="ORF">BT96DRAFT_925058</name>
</gene>
<feature type="chain" id="PRO_5025460982" evidence="2">
    <location>
        <begin position="22"/>
        <end position="171"/>
    </location>
</feature>
<evidence type="ECO:0000256" key="2">
    <source>
        <dbReference type="SAM" id="SignalP"/>
    </source>
</evidence>
<proteinExistence type="predicted"/>
<keyword evidence="4" id="KW-1185">Reference proteome</keyword>
<dbReference type="EMBL" id="ML769612">
    <property type="protein sequence ID" value="KAE9391809.1"/>
    <property type="molecule type" value="Genomic_DNA"/>
</dbReference>
<reference evidence="3" key="1">
    <citation type="journal article" date="2019" name="Environ. Microbiol.">
        <title>Fungal ecological strategies reflected in gene transcription - a case study of two litter decomposers.</title>
        <authorList>
            <person name="Barbi F."/>
            <person name="Kohler A."/>
            <person name="Barry K."/>
            <person name="Baskaran P."/>
            <person name="Daum C."/>
            <person name="Fauchery L."/>
            <person name="Ihrmark K."/>
            <person name="Kuo A."/>
            <person name="LaButti K."/>
            <person name="Lipzen A."/>
            <person name="Morin E."/>
            <person name="Grigoriev I.V."/>
            <person name="Henrissat B."/>
            <person name="Lindahl B."/>
            <person name="Martin F."/>
        </authorList>
    </citation>
    <scope>NUCLEOTIDE SEQUENCE</scope>
    <source>
        <strain evidence="3">JB14</strain>
    </source>
</reference>
<name>A0A6A4H0N6_9AGAR</name>
<feature type="compositionally biased region" description="Basic and acidic residues" evidence="1">
    <location>
        <begin position="112"/>
        <end position="129"/>
    </location>
</feature>